<protein>
    <submittedName>
        <fullName evidence="7">FAD-dependent oxidoreductase</fullName>
    </submittedName>
</protein>
<dbReference type="PRINTS" id="PR00411">
    <property type="entry name" value="PNDRDTASEI"/>
</dbReference>
<dbReference type="PRINTS" id="PR00368">
    <property type="entry name" value="FADPNR"/>
</dbReference>
<keyword evidence="8" id="KW-1185">Reference proteome</keyword>
<accession>A0ABT0M6Q4</accession>
<evidence type="ECO:0000256" key="4">
    <source>
        <dbReference type="ARBA" id="ARBA00023002"/>
    </source>
</evidence>
<keyword evidence="3" id="KW-0274">FAD</keyword>
<dbReference type="PANTHER" id="PTHR43557">
    <property type="entry name" value="APOPTOSIS-INDUCING FACTOR 1"/>
    <property type="match status" value="1"/>
</dbReference>
<dbReference type="Gene3D" id="3.30.390.30">
    <property type="match status" value="1"/>
</dbReference>
<evidence type="ECO:0000259" key="6">
    <source>
        <dbReference type="Pfam" id="PF14759"/>
    </source>
</evidence>
<dbReference type="EMBL" id="JALZWP010000020">
    <property type="protein sequence ID" value="MCL1629974.1"/>
    <property type="molecule type" value="Genomic_DNA"/>
</dbReference>
<comment type="cofactor">
    <cofactor evidence="1">
        <name>FAD</name>
        <dbReference type="ChEBI" id="CHEBI:57692"/>
    </cofactor>
</comment>
<comment type="caution">
    <text evidence="7">The sequence shown here is derived from an EMBL/GenBank/DDBJ whole genome shotgun (WGS) entry which is preliminary data.</text>
</comment>
<dbReference type="InterPro" id="IPR028202">
    <property type="entry name" value="Reductase_C"/>
</dbReference>
<dbReference type="InterPro" id="IPR036188">
    <property type="entry name" value="FAD/NAD-bd_sf"/>
</dbReference>
<evidence type="ECO:0000256" key="3">
    <source>
        <dbReference type="ARBA" id="ARBA00022827"/>
    </source>
</evidence>
<dbReference type="Gene3D" id="3.50.50.60">
    <property type="entry name" value="FAD/NAD(P)-binding domain"/>
    <property type="match status" value="2"/>
</dbReference>
<dbReference type="RefSeq" id="WP_249060444.1">
    <property type="nucleotide sequence ID" value="NZ_JALZWP010000020.1"/>
</dbReference>
<dbReference type="Pfam" id="PF07992">
    <property type="entry name" value="Pyr_redox_2"/>
    <property type="match status" value="1"/>
</dbReference>
<feature type="domain" description="Reductase C-terminal" evidence="6">
    <location>
        <begin position="328"/>
        <end position="411"/>
    </location>
</feature>
<keyword evidence="4" id="KW-0560">Oxidoreductase</keyword>
<organism evidence="7 8">
    <name type="scientific">Roseinatronobacter domitianus</name>
    <dbReference type="NCBI Taxonomy" id="2940293"/>
    <lineage>
        <taxon>Bacteria</taxon>
        <taxon>Pseudomonadati</taxon>
        <taxon>Pseudomonadota</taxon>
        <taxon>Alphaproteobacteria</taxon>
        <taxon>Rhodobacterales</taxon>
        <taxon>Paracoccaceae</taxon>
        <taxon>Roseinatronobacter</taxon>
    </lineage>
</organism>
<keyword evidence="2" id="KW-0285">Flavoprotein</keyword>
<evidence type="ECO:0000313" key="8">
    <source>
        <dbReference type="Proteomes" id="UP001202550"/>
    </source>
</evidence>
<dbReference type="InterPro" id="IPR050446">
    <property type="entry name" value="FAD-oxidoreductase/Apoptosis"/>
</dbReference>
<gene>
    <name evidence="7" type="ORF">M3N55_14660</name>
</gene>
<evidence type="ECO:0000256" key="1">
    <source>
        <dbReference type="ARBA" id="ARBA00001974"/>
    </source>
</evidence>
<dbReference type="InterPro" id="IPR016156">
    <property type="entry name" value="FAD/NAD-linked_Rdtase_dimer_sf"/>
</dbReference>
<dbReference type="SUPFAM" id="SSF55424">
    <property type="entry name" value="FAD/NAD-linked reductases, dimerisation (C-terminal) domain"/>
    <property type="match status" value="1"/>
</dbReference>
<feature type="domain" description="FAD/NAD(P)-binding" evidence="5">
    <location>
        <begin position="7"/>
        <end position="309"/>
    </location>
</feature>
<dbReference type="Pfam" id="PF14759">
    <property type="entry name" value="Reductase_C"/>
    <property type="match status" value="1"/>
</dbReference>
<dbReference type="Proteomes" id="UP001202550">
    <property type="component" value="Unassembled WGS sequence"/>
</dbReference>
<sequence length="414" mass="43810">MTRTQADLVIIGAGQAALTLAESLRRAGDMRSIIMLGEEPFPPYQRPPLSKAYLSGTMARERLWLKPDDWYVANDIALHTNARVVQIAREDAYVMLEGGDRIDYADLVIATGSRPRPFPSERGGSLPGVHIIRGMADIDLLAPALDTIKRVVVIGGGYIGLESAAILRKLGADVALVEAGPRILGRVACEMTADMIRALHLSQGVELHEGVGVTELRPGPDGHVASVQLDTGTSLGADLVIVGIGGLANADLAQACGLACATTASGGISVDALCRSSDPRIFAIGDVASFELGGQTLRLESVQNACDQARALAQTLAGTDTPYAPVPWFWSDQYDMKLQIAGLNIGADQTIFRPGKRAGTGSVWYFLKGRFIAIDALSDPRAYMTGKRLLERGADISAADVADPEHDIAALASA</sequence>
<evidence type="ECO:0000313" key="7">
    <source>
        <dbReference type="EMBL" id="MCL1629974.1"/>
    </source>
</evidence>
<evidence type="ECO:0000259" key="5">
    <source>
        <dbReference type="Pfam" id="PF07992"/>
    </source>
</evidence>
<name>A0ABT0M6Q4_9RHOB</name>
<dbReference type="SUPFAM" id="SSF51905">
    <property type="entry name" value="FAD/NAD(P)-binding domain"/>
    <property type="match status" value="2"/>
</dbReference>
<evidence type="ECO:0000256" key="2">
    <source>
        <dbReference type="ARBA" id="ARBA00022630"/>
    </source>
</evidence>
<reference evidence="7 8" key="1">
    <citation type="submission" date="2022-05" db="EMBL/GenBank/DDBJ databases">
        <title>Seasonal and diel survey of microbial diversity of the Tyrrhenian coast.</title>
        <authorList>
            <person name="Gattoni G."/>
            <person name="Corral P."/>
        </authorList>
    </citation>
    <scope>NUCLEOTIDE SEQUENCE [LARGE SCALE GENOMIC DNA]</scope>
    <source>
        <strain evidence="7 8">V10</strain>
    </source>
</reference>
<dbReference type="PANTHER" id="PTHR43557:SF2">
    <property type="entry name" value="RIESKE DOMAIN-CONTAINING PROTEIN-RELATED"/>
    <property type="match status" value="1"/>
</dbReference>
<proteinExistence type="predicted"/>
<dbReference type="InterPro" id="IPR023753">
    <property type="entry name" value="FAD/NAD-binding_dom"/>
</dbReference>